<dbReference type="InterPro" id="IPR000859">
    <property type="entry name" value="CUB_dom"/>
</dbReference>
<dbReference type="OMA" id="THNASAY"/>
<dbReference type="PROSITE" id="PS50262">
    <property type="entry name" value="G_PROTEIN_RECEP_F1_2"/>
    <property type="match status" value="1"/>
</dbReference>
<dbReference type="InterPro" id="IPR032675">
    <property type="entry name" value="LRR_dom_sf"/>
</dbReference>
<dbReference type="CDD" id="cd00041">
    <property type="entry name" value="CUB"/>
    <property type="match status" value="1"/>
</dbReference>
<feature type="disulfide bond" evidence="12">
    <location>
        <begin position="141"/>
        <end position="156"/>
    </location>
</feature>
<name>A0A8B7ZZW2_ACAPL</name>
<comment type="subcellular location">
    <subcellularLocation>
        <location evidence="1">Cell membrane</location>
        <topology evidence="1">Multi-pass membrane protein</topology>
    </subcellularLocation>
</comment>
<evidence type="ECO:0000256" key="4">
    <source>
        <dbReference type="ARBA" id="ARBA00022692"/>
    </source>
</evidence>
<feature type="transmembrane region" description="Helical" evidence="14">
    <location>
        <begin position="1587"/>
        <end position="1607"/>
    </location>
</feature>
<gene>
    <name evidence="18" type="primary">LOC110990376</name>
</gene>
<dbReference type="InterPro" id="IPR001611">
    <property type="entry name" value="Leu-rich_rpt"/>
</dbReference>
<proteinExistence type="predicted"/>
<dbReference type="Proteomes" id="UP000694845">
    <property type="component" value="Unplaced"/>
</dbReference>
<dbReference type="PROSITE" id="PS01180">
    <property type="entry name" value="CUB"/>
    <property type="match status" value="1"/>
</dbReference>
<evidence type="ECO:0000256" key="5">
    <source>
        <dbReference type="ARBA" id="ARBA00022737"/>
    </source>
</evidence>
<keyword evidence="6 14" id="KW-1133">Transmembrane helix</keyword>
<dbReference type="InterPro" id="IPR017452">
    <property type="entry name" value="GPCR_Rhodpsn_7TM"/>
</dbReference>
<keyword evidence="11" id="KW-0807">Transducer</keyword>
<dbReference type="Pfam" id="PF00431">
    <property type="entry name" value="CUB"/>
    <property type="match status" value="1"/>
</dbReference>
<evidence type="ECO:0000259" key="16">
    <source>
        <dbReference type="PROSITE" id="PS50262"/>
    </source>
</evidence>
<evidence type="ECO:0000256" key="13">
    <source>
        <dbReference type="SAM" id="MobiDB-lite"/>
    </source>
</evidence>
<dbReference type="Pfam" id="PF00001">
    <property type="entry name" value="7tm_1"/>
    <property type="match status" value="2"/>
</dbReference>
<feature type="transmembrane region" description="Helical" evidence="14">
    <location>
        <begin position="1339"/>
        <end position="1363"/>
    </location>
</feature>
<keyword evidence="8 14" id="KW-0472">Membrane</keyword>
<feature type="disulfide bond" evidence="12">
    <location>
        <begin position="159"/>
        <end position="171"/>
    </location>
</feature>
<evidence type="ECO:0000256" key="14">
    <source>
        <dbReference type="SAM" id="Phobius"/>
    </source>
</evidence>
<feature type="disulfide bond" evidence="12">
    <location>
        <begin position="559"/>
        <end position="574"/>
    </location>
</feature>
<keyword evidence="5" id="KW-0677">Repeat</keyword>
<evidence type="ECO:0000256" key="10">
    <source>
        <dbReference type="ARBA" id="ARBA00023170"/>
    </source>
</evidence>
<dbReference type="SMART" id="SM00042">
    <property type="entry name" value="CUB"/>
    <property type="match status" value="1"/>
</dbReference>
<dbReference type="InterPro" id="IPR000276">
    <property type="entry name" value="GPCR_Rhodpsn"/>
</dbReference>
<dbReference type="PROSITE" id="PS01209">
    <property type="entry name" value="LDLRA_1"/>
    <property type="match status" value="2"/>
</dbReference>
<feature type="transmembrane region" description="Helical" evidence="14">
    <location>
        <begin position="1429"/>
        <end position="1449"/>
    </location>
</feature>
<dbReference type="GeneID" id="110990376"/>
<dbReference type="PANTHER" id="PTHR24372:SF77">
    <property type="entry name" value="G-PROTEIN COUPLED RECEPTORS FAMILY 1 PROFILE DOMAIN-CONTAINING PROTEIN"/>
    <property type="match status" value="1"/>
</dbReference>
<keyword evidence="2" id="KW-1003">Cell membrane</keyword>
<dbReference type="CDD" id="cd00112">
    <property type="entry name" value="LDLa"/>
    <property type="match status" value="8"/>
</dbReference>
<feature type="region of interest" description="Disordered" evidence="13">
    <location>
        <begin position="1621"/>
        <end position="1647"/>
    </location>
</feature>
<evidence type="ECO:0000313" key="18">
    <source>
        <dbReference type="RefSeq" id="XP_022111043.1"/>
    </source>
</evidence>
<dbReference type="SUPFAM" id="SSF52058">
    <property type="entry name" value="L domain-like"/>
    <property type="match status" value="1"/>
</dbReference>
<dbReference type="InterPro" id="IPR035914">
    <property type="entry name" value="Sperma_CUB_dom_sf"/>
</dbReference>
<feature type="domain" description="CUB" evidence="15">
    <location>
        <begin position="770"/>
        <end position="882"/>
    </location>
</feature>
<dbReference type="Gene3D" id="3.80.10.10">
    <property type="entry name" value="Ribonuclease Inhibitor"/>
    <property type="match status" value="1"/>
</dbReference>
<feature type="disulfide bond" evidence="12">
    <location>
        <begin position="1057"/>
        <end position="1069"/>
    </location>
</feature>
<keyword evidence="7" id="KW-0297">G-protein coupled receptor</keyword>
<evidence type="ECO:0000256" key="6">
    <source>
        <dbReference type="ARBA" id="ARBA00022989"/>
    </source>
</evidence>
<organism evidence="17 18">
    <name type="scientific">Acanthaster planci</name>
    <name type="common">Crown-of-thorns starfish</name>
    <dbReference type="NCBI Taxonomy" id="133434"/>
    <lineage>
        <taxon>Eukaryota</taxon>
        <taxon>Metazoa</taxon>
        <taxon>Echinodermata</taxon>
        <taxon>Eleutherozoa</taxon>
        <taxon>Asterozoa</taxon>
        <taxon>Asteroidea</taxon>
        <taxon>Valvatacea</taxon>
        <taxon>Valvatida</taxon>
        <taxon>Acanthasteridae</taxon>
        <taxon>Acanthaster</taxon>
    </lineage>
</organism>
<feature type="transmembrane region" description="Helical" evidence="14">
    <location>
        <begin position="1551"/>
        <end position="1575"/>
    </location>
</feature>
<keyword evidence="4 14" id="KW-0812">Transmembrane</keyword>
<evidence type="ECO:0000256" key="3">
    <source>
        <dbReference type="ARBA" id="ARBA00022614"/>
    </source>
</evidence>
<feature type="disulfide bond" evidence="12">
    <location>
        <begin position="714"/>
        <end position="729"/>
    </location>
</feature>
<evidence type="ECO:0000256" key="2">
    <source>
        <dbReference type="ARBA" id="ARBA00022475"/>
    </source>
</evidence>
<feature type="disulfide bond" evidence="12">
    <location>
        <begin position="1076"/>
        <end position="1091"/>
    </location>
</feature>
<dbReference type="PROSITE" id="PS50068">
    <property type="entry name" value="LDLRA_2"/>
    <property type="match status" value="8"/>
</dbReference>
<dbReference type="PRINTS" id="PR00261">
    <property type="entry name" value="LDLRECEPTOR"/>
</dbReference>
<dbReference type="Pfam" id="PF00057">
    <property type="entry name" value="Ldl_recept_a"/>
    <property type="match status" value="5"/>
</dbReference>
<feature type="transmembrane region" description="Helical" evidence="14">
    <location>
        <begin position="1503"/>
        <end position="1530"/>
    </location>
</feature>
<reference evidence="18" key="1">
    <citation type="submission" date="2025-08" db="UniProtKB">
        <authorList>
            <consortium name="RefSeq"/>
        </authorList>
    </citation>
    <scope>IDENTIFICATION</scope>
</reference>
<keyword evidence="17" id="KW-1185">Reference proteome</keyword>
<dbReference type="PANTHER" id="PTHR24372">
    <property type="entry name" value="GLYCOPROTEIN HORMONE RECEPTOR"/>
    <property type="match status" value="1"/>
</dbReference>
<dbReference type="Pfam" id="PF13855">
    <property type="entry name" value="LRR_8"/>
    <property type="match status" value="1"/>
</dbReference>
<dbReference type="SMART" id="SM00192">
    <property type="entry name" value="LDLa"/>
    <property type="match status" value="9"/>
</dbReference>
<dbReference type="InterPro" id="IPR003591">
    <property type="entry name" value="Leu-rich_rpt_typical-subtyp"/>
</dbReference>
<keyword evidence="9 12" id="KW-1015">Disulfide bond</keyword>
<dbReference type="Gene3D" id="4.10.400.10">
    <property type="entry name" value="Low-density Lipoprotein Receptor"/>
    <property type="match status" value="7"/>
</dbReference>
<feature type="transmembrane region" description="Helical" evidence="14">
    <location>
        <begin position="1397"/>
        <end position="1417"/>
    </location>
</feature>
<evidence type="ECO:0000256" key="1">
    <source>
        <dbReference type="ARBA" id="ARBA00004651"/>
    </source>
</evidence>
<dbReference type="InterPro" id="IPR023415">
    <property type="entry name" value="LDLR_class-A_CS"/>
</dbReference>
<dbReference type="KEGG" id="aplc:110990376"/>
<feature type="transmembrane region" description="Helical" evidence="14">
    <location>
        <begin position="1308"/>
        <end position="1327"/>
    </location>
</feature>
<keyword evidence="3" id="KW-0433">Leucine-rich repeat</keyword>
<evidence type="ECO:0000256" key="7">
    <source>
        <dbReference type="ARBA" id="ARBA00023040"/>
    </source>
</evidence>
<keyword evidence="10" id="KW-0675">Receptor</keyword>
<dbReference type="InterPro" id="IPR036055">
    <property type="entry name" value="LDL_receptor-like_sf"/>
</dbReference>
<evidence type="ECO:0000256" key="9">
    <source>
        <dbReference type="ARBA" id="ARBA00023157"/>
    </source>
</evidence>
<feature type="disulfide bond" evidence="12">
    <location>
        <begin position="521"/>
        <end position="536"/>
    </location>
</feature>
<dbReference type="PROSITE" id="PS51450">
    <property type="entry name" value="LRR"/>
    <property type="match status" value="1"/>
</dbReference>
<feature type="domain" description="G-protein coupled receptors family 1 profile" evidence="16">
    <location>
        <begin position="1318"/>
        <end position="1607"/>
    </location>
</feature>
<dbReference type="SUPFAM" id="SSF49854">
    <property type="entry name" value="Spermadhesin, CUB domain"/>
    <property type="match status" value="1"/>
</dbReference>
<evidence type="ECO:0000256" key="12">
    <source>
        <dbReference type="PROSITE-ProRule" id="PRU00124"/>
    </source>
</evidence>
<dbReference type="GO" id="GO:0007189">
    <property type="term" value="P:adenylate cyclase-activating G protein-coupled receptor signaling pathway"/>
    <property type="evidence" value="ECO:0007669"/>
    <property type="project" value="TreeGrafter"/>
</dbReference>
<dbReference type="GO" id="GO:0005886">
    <property type="term" value="C:plasma membrane"/>
    <property type="evidence" value="ECO:0007669"/>
    <property type="project" value="UniProtKB-SubCell"/>
</dbReference>
<feature type="disulfide bond" evidence="12">
    <location>
        <begin position="752"/>
        <end position="767"/>
    </location>
</feature>
<dbReference type="SUPFAM" id="SSF81321">
    <property type="entry name" value="Family A G protein-coupled receptor-like"/>
    <property type="match status" value="1"/>
</dbReference>
<dbReference type="OrthoDB" id="10020456at2759"/>
<feature type="compositionally biased region" description="Polar residues" evidence="13">
    <location>
        <begin position="1638"/>
        <end position="1647"/>
    </location>
</feature>
<dbReference type="GO" id="GO:0008528">
    <property type="term" value="F:G protein-coupled peptide receptor activity"/>
    <property type="evidence" value="ECO:0007669"/>
    <property type="project" value="TreeGrafter"/>
</dbReference>
<dbReference type="RefSeq" id="XP_022111043.1">
    <property type="nucleotide sequence ID" value="XM_022255351.1"/>
</dbReference>
<dbReference type="Gene3D" id="2.60.120.290">
    <property type="entry name" value="Spermadhesin, CUB domain"/>
    <property type="match status" value="1"/>
</dbReference>
<comment type="caution">
    <text evidence="12">Lacks conserved residue(s) required for the propagation of feature annotation.</text>
</comment>
<evidence type="ECO:0000259" key="15">
    <source>
        <dbReference type="PROSITE" id="PS01180"/>
    </source>
</evidence>
<sequence>MFHLRPKAPLYLRAPVIVPNTNAATCVWLLQASDPGHRILIRALEYVTESLSKLAIGTGHDPMSLLGTEIVRKDKGVFPAGSLVATADKAWVKFTIWGSRGDNKVNNFVFELTEVNHTVECREDEFPCSHGLQCVPLAARCNFLRDCDDFSDELGCGECPSSKYHCGYGECVEHRDICDFNVAQCSNTMDEFDCFSVCGPSFINLTSEAEVTVRLTVPAFYHYFCGWLVASDPGTVIYVNVIAVDQEDLHYLSVEDDSLTDAPWLESYANLAGTSFFTRGNEAMIRSMTVRDTSRAASLELNIRVHETSGVCGINQILLTEHNACLSLQALCDGKASWLDFSDEMSCDTCGGFSIELYADYAVFLVAEFDSESGQGAFEVHRGNRSDPLPTQHLPAAEAVGRAELPARFDCLWRVTAPAGTRLEAVVRTFSHNGQGLSLKFDDGEAALPTAASLLVVRHETAVPAKLYFNGSSLWVQLINEGVDFLEQMEVVLTAHMINDCGDGHFQCLSTLACIDIAYRCDGISNCLQHEDELGCGQCAVNQFECIPGGECVLQRYICDGLNDCGAFNDEYGCYSDADSRVNLTHNASAYSLDRRGIHDDSAWEVVSPAETRIRVTVMYPTSCTLIFGEGPYSRYVNSTDGFRTVSPSTSNWTYPHTVTSSGPRLWVLVEDCYYPLINMGFWLQFEAFLEKDCPIGSWACKSGATCVELSARCDGRIDCPEHEDEVGCGACGEGEFSCPVGGECLPLNSICNGRLDCEDGTDENGCGPCGDTFFNLTDTSPVTLTSPAWPNYYPDGVQCTYLLQAELGLRVMITFLTFDTELGYDKLLMGNGLDPTGDVILEHSGNMSPSRVASKYHTMYMLFSSDALFTHQGFELRAEQLPQDQVSCKTGETACDYKDFICVGEKAGEVCPDSLPGWPLLHVGSAAHRGTGPGTVVQVLAFSTEVGEDVARLTGLNFHGEELTFALAGTTKIHSILFNSSVEVTVRFQTDSNIQLTGYHIRFSNVDFNGSTDWCTNNQTEFLCEDGACLAASAECDGFQDCLKGEDESFCDEVYCPSSYLCSGTRTCILPQSVCDGTIDCEQGDDEVKCDEKRCPENCSCEYINDDFHVLCTKGWESDHVKDIARITAALQLTGATNQSSIQLVPGLFKELKCLNSLSLPYNMLYFIPPGTFYGLGNLSYLNISGNELTEIESETFAELHSLEALIITDVPALRSIAENAFAGLVKLKTLVLVRDTVEDVPFDVKPGAFASLPASAKFVVDDYRLCCDFLRDIRDFEISSCQTTQAQPPLNLCGSLMQNDGLRACMWVLAISAVFGNLAVIVWRLRHCEGNSAKKTHSFLVVNLAVSDFIMGVYMLIIAAADIHFGESYSKLAAGWRASVGCKIAGILSVLSSEASVFFVTLISLNCLLCVVFPFSKFRIREESARVVALVAWVVTLCLSVVPTLVVDSNSDVYGLSDVCIGLPLTTKAAGVRLEPSDIDNPFGDDEALQIVSSTGRKPAWILSIVLFLGVNLTCFLVVLVCYVAIFFKVKRSVRKVKRNSHRDREIRMAVKMALIVGTDFVCWMPVILLGILSQTGAVHVGAEVFSWIVVLVLPINSSLNPYLYTIFSSVMAQRSVQSSSEKPPTKPSKQKSGSVETVNSHLSE</sequence>
<dbReference type="Gene3D" id="1.20.1070.10">
    <property type="entry name" value="Rhodopsin 7-helix transmembrane proteins"/>
    <property type="match status" value="1"/>
</dbReference>
<dbReference type="SMART" id="SM00369">
    <property type="entry name" value="LRR_TYP"/>
    <property type="match status" value="3"/>
</dbReference>
<feature type="disulfide bond" evidence="12">
    <location>
        <begin position="1037"/>
        <end position="1052"/>
    </location>
</feature>
<dbReference type="GO" id="GO:0009755">
    <property type="term" value="P:hormone-mediated signaling pathway"/>
    <property type="evidence" value="ECO:0007669"/>
    <property type="project" value="TreeGrafter"/>
</dbReference>
<feature type="disulfide bond" evidence="12">
    <location>
        <begin position="1025"/>
        <end position="1043"/>
    </location>
</feature>
<protein>
    <submittedName>
        <fullName evidence="18">Uncharacterized protein LOC110990376</fullName>
    </submittedName>
</protein>
<evidence type="ECO:0000256" key="11">
    <source>
        <dbReference type="ARBA" id="ARBA00023224"/>
    </source>
</evidence>
<evidence type="ECO:0000313" key="17">
    <source>
        <dbReference type="Proteomes" id="UP000694845"/>
    </source>
</evidence>
<accession>A0A8B7ZZW2</accession>
<dbReference type="SUPFAM" id="SSF57424">
    <property type="entry name" value="LDL receptor-like module"/>
    <property type="match status" value="7"/>
</dbReference>
<evidence type="ECO:0000256" key="8">
    <source>
        <dbReference type="ARBA" id="ARBA00023136"/>
    </source>
</evidence>
<dbReference type="InterPro" id="IPR002172">
    <property type="entry name" value="LDrepeatLR_classA_rpt"/>
</dbReference>